<dbReference type="InterPro" id="IPR000340">
    <property type="entry name" value="Dual-sp_phosphatase_cat-dom"/>
</dbReference>
<accession>A0A7S1PH48</accession>
<dbReference type="PANTHER" id="PTHR10159">
    <property type="entry name" value="DUAL SPECIFICITY PROTEIN PHOSPHATASE"/>
    <property type="match status" value="1"/>
</dbReference>
<dbReference type="Pfam" id="PF00782">
    <property type="entry name" value="DSPc"/>
    <property type="match status" value="1"/>
</dbReference>
<dbReference type="EMBL" id="HBGD01008906">
    <property type="protein sequence ID" value="CAD9084085.1"/>
    <property type="molecule type" value="Transcribed_RNA"/>
</dbReference>
<evidence type="ECO:0000256" key="1">
    <source>
        <dbReference type="ARBA" id="ARBA00008601"/>
    </source>
</evidence>
<dbReference type="SMART" id="SM00195">
    <property type="entry name" value="DSPc"/>
    <property type="match status" value="1"/>
</dbReference>
<protein>
    <recommendedName>
        <fullName evidence="2">protein-tyrosine-phosphatase</fullName>
        <ecNumber evidence="2">3.1.3.48</ecNumber>
    </recommendedName>
</protein>
<keyword evidence="3" id="KW-0378">Hydrolase</keyword>
<dbReference type="InterPro" id="IPR029021">
    <property type="entry name" value="Prot-tyrosine_phosphatase-like"/>
</dbReference>
<dbReference type="EC" id="3.1.3.48" evidence="2"/>
<dbReference type="PROSITE" id="PS50056">
    <property type="entry name" value="TYR_PHOSPHATASE_2"/>
    <property type="match status" value="1"/>
</dbReference>
<organism evidence="8">
    <name type="scientific">Percolomonas cosmopolitus</name>
    <dbReference type="NCBI Taxonomy" id="63605"/>
    <lineage>
        <taxon>Eukaryota</taxon>
        <taxon>Discoba</taxon>
        <taxon>Heterolobosea</taxon>
        <taxon>Tetramitia</taxon>
        <taxon>Eutetramitia</taxon>
        <taxon>Percolomonadidae</taxon>
        <taxon>Percolomonas</taxon>
    </lineage>
</organism>
<gene>
    <name evidence="8" type="ORF">PCOS0759_LOCUS7339</name>
</gene>
<dbReference type="GO" id="GO:0004725">
    <property type="term" value="F:protein tyrosine phosphatase activity"/>
    <property type="evidence" value="ECO:0007669"/>
    <property type="project" value="UniProtKB-EC"/>
</dbReference>
<evidence type="ECO:0000256" key="4">
    <source>
        <dbReference type="ARBA" id="ARBA00022912"/>
    </source>
</evidence>
<dbReference type="SUPFAM" id="SSF52799">
    <property type="entry name" value="(Phosphotyrosine protein) phosphatases II"/>
    <property type="match status" value="1"/>
</dbReference>
<dbReference type="Gene3D" id="3.90.190.10">
    <property type="entry name" value="Protein tyrosine phosphatase superfamily"/>
    <property type="match status" value="1"/>
</dbReference>
<dbReference type="PROSITE" id="PS50054">
    <property type="entry name" value="TYR_PHOSPHATASE_DUAL"/>
    <property type="match status" value="1"/>
</dbReference>
<dbReference type="GO" id="GO:0005737">
    <property type="term" value="C:cytoplasm"/>
    <property type="evidence" value="ECO:0007669"/>
    <property type="project" value="TreeGrafter"/>
</dbReference>
<feature type="domain" description="Tyrosine specific protein phosphatases" evidence="7">
    <location>
        <begin position="230"/>
        <end position="290"/>
    </location>
</feature>
<evidence type="ECO:0000259" key="6">
    <source>
        <dbReference type="PROSITE" id="PS50054"/>
    </source>
</evidence>
<feature type="region of interest" description="Disordered" evidence="5">
    <location>
        <begin position="543"/>
        <end position="574"/>
    </location>
</feature>
<proteinExistence type="inferred from homology"/>
<evidence type="ECO:0000256" key="5">
    <source>
        <dbReference type="SAM" id="MobiDB-lite"/>
    </source>
</evidence>
<evidence type="ECO:0000256" key="3">
    <source>
        <dbReference type="ARBA" id="ARBA00022801"/>
    </source>
</evidence>
<dbReference type="InterPro" id="IPR000387">
    <property type="entry name" value="Tyr_Pase_dom"/>
</dbReference>
<feature type="compositionally biased region" description="Basic residues" evidence="5">
    <location>
        <begin position="553"/>
        <end position="563"/>
    </location>
</feature>
<dbReference type="PANTHER" id="PTHR10159:SF530">
    <property type="entry name" value="DUAL SPECIFICITY PROTEIN PHOSPHATASE DDB_G0271350-RELATED"/>
    <property type="match status" value="1"/>
</dbReference>
<evidence type="ECO:0000313" key="8">
    <source>
        <dbReference type="EMBL" id="CAD9084085.1"/>
    </source>
</evidence>
<dbReference type="AlphaFoldDB" id="A0A7S1PH48"/>
<dbReference type="CDD" id="cd14498">
    <property type="entry name" value="DSP"/>
    <property type="match status" value="1"/>
</dbReference>
<reference evidence="8" key="1">
    <citation type="submission" date="2021-01" db="EMBL/GenBank/DDBJ databases">
        <authorList>
            <person name="Corre E."/>
            <person name="Pelletier E."/>
            <person name="Niang G."/>
            <person name="Scheremetjew M."/>
            <person name="Finn R."/>
            <person name="Kale V."/>
            <person name="Holt S."/>
            <person name="Cochrane G."/>
            <person name="Meng A."/>
            <person name="Brown T."/>
            <person name="Cohen L."/>
        </authorList>
    </citation>
    <scope>NUCLEOTIDE SEQUENCE</scope>
    <source>
        <strain evidence="8">WS</strain>
    </source>
</reference>
<dbReference type="InterPro" id="IPR020422">
    <property type="entry name" value="TYR_PHOSPHATASE_DUAL_dom"/>
</dbReference>
<dbReference type="GO" id="GO:0043409">
    <property type="term" value="P:negative regulation of MAPK cascade"/>
    <property type="evidence" value="ECO:0007669"/>
    <property type="project" value="TreeGrafter"/>
</dbReference>
<keyword evidence="4" id="KW-0904">Protein phosphatase</keyword>
<name>A0A7S1PH48_9EUKA</name>
<evidence type="ECO:0000256" key="2">
    <source>
        <dbReference type="ARBA" id="ARBA00013064"/>
    </source>
</evidence>
<comment type="similarity">
    <text evidence="1">Belongs to the protein-tyrosine phosphatase family. Non-receptor class dual specificity subfamily.</text>
</comment>
<sequence>MSCTSSPPKLLLQIIPNSTQHPKPVPLLVPISAPLQEITKKACQKLKLKYLRDGKKTVSHSELYRLNGESILTEQELRHGDLLVVAAKGEPMKEIRLSKKEKKQMLLLGEDRGTWDRNAAECSSEMTGSSHSSHTSEASSAAKVSSLPAKSLLKLPFGVSEIIPEFLFVGSARDASHKDTLRQFSHIVNVSAGEFVSPRRLYEDIGVTFQEYPIEDTLSEDLHRWTGPVLEHLNDIRANSPNSRVLLHCVSGKSRSVAIAIAFMLHPKSGSNIQTLRDAFYHVNKARPIMGPNSRFISDLMAMECMDFEKNDSSLQWIHVAMKDGKHRKFDFKDWLRIEFHLGNFSGNPKPTHEYRDVTNHFRLHVPEWRYQEFLSVYGVEVLAHHSRFTASRSYSSDQYPLKMYEYFSHPEYKLNVDVQIKYDQHTEEYDLATVFSSYASRIQFAAQTVLPSLNENVIVQGSYLTNNGESAVQTQYLFKLVWSESEVRGNQHKSILEALESEFRSERALSFSCGEGSESSKNLQKTLMAYSMHTERCSLCGGSGQNTNPAKKMTKRQKKKRKSQADQQDCPRCEGSGLEKGLIFSFLGEYSMLSGKWATQESFEVDTKQEKKMLDKIIADLQETSVWVRNEDDFED</sequence>
<feature type="domain" description="Tyrosine-protein phosphatase" evidence="6">
    <location>
        <begin position="158"/>
        <end position="309"/>
    </location>
</feature>
<evidence type="ECO:0000259" key="7">
    <source>
        <dbReference type="PROSITE" id="PS50056"/>
    </source>
</evidence>